<dbReference type="GO" id="GO:0016740">
    <property type="term" value="F:transferase activity"/>
    <property type="evidence" value="ECO:0007669"/>
    <property type="project" value="UniProtKB-KW"/>
</dbReference>
<proteinExistence type="predicted"/>
<feature type="domain" description="Polysaccharide pyruvyl transferase" evidence="1">
    <location>
        <begin position="46"/>
        <end position="356"/>
    </location>
</feature>
<gene>
    <name evidence="2" type="ORF">FGU71_05765</name>
</gene>
<evidence type="ECO:0000313" key="2">
    <source>
        <dbReference type="EMBL" id="TRD11409.1"/>
    </source>
</evidence>
<name>A0A547PB95_9SPHN</name>
<dbReference type="Pfam" id="PF04230">
    <property type="entry name" value="PS_pyruv_trans"/>
    <property type="match status" value="1"/>
</dbReference>
<accession>A0A547PB95</accession>
<dbReference type="InterPro" id="IPR007345">
    <property type="entry name" value="Polysacch_pyruvyl_Trfase"/>
</dbReference>
<dbReference type="Proteomes" id="UP000316343">
    <property type="component" value="Unassembled WGS sequence"/>
</dbReference>
<dbReference type="PANTHER" id="PTHR36836:SF1">
    <property type="entry name" value="COLANIC ACID BIOSYNTHESIS PROTEIN WCAK"/>
    <property type="match status" value="1"/>
</dbReference>
<keyword evidence="2" id="KW-0808">Transferase</keyword>
<comment type="caution">
    <text evidence="2">The sequence shown here is derived from an EMBL/GenBank/DDBJ whole genome shotgun (WGS) entry which is preliminary data.</text>
</comment>
<organism evidence="2 3">
    <name type="scientific">Erythrobacter insulae</name>
    <dbReference type="NCBI Taxonomy" id="2584124"/>
    <lineage>
        <taxon>Bacteria</taxon>
        <taxon>Pseudomonadati</taxon>
        <taxon>Pseudomonadota</taxon>
        <taxon>Alphaproteobacteria</taxon>
        <taxon>Sphingomonadales</taxon>
        <taxon>Erythrobacteraceae</taxon>
        <taxon>Erythrobacter/Porphyrobacter group</taxon>
        <taxon>Erythrobacter</taxon>
    </lineage>
</organism>
<reference evidence="2 3" key="1">
    <citation type="submission" date="2019-06" db="EMBL/GenBank/DDBJ databases">
        <title>Erythrobacter insulae sp. nov., isolated from a tidal flat.</title>
        <authorList>
            <person name="Yoon J.-H."/>
        </authorList>
    </citation>
    <scope>NUCLEOTIDE SEQUENCE [LARGE SCALE GENOMIC DNA]</scope>
    <source>
        <strain evidence="2 3">JBTF-M21</strain>
    </source>
</reference>
<evidence type="ECO:0000259" key="1">
    <source>
        <dbReference type="Pfam" id="PF04230"/>
    </source>
</evidence>
<protein>
    <submittedName>
        <fullName evidence="2">Polysaccharide pyruvyl transferase family protein</fullName>
    </submittedName>
</protein>
<dbReference type="AlphaFoldDB" id="A0A547PB95"/>
<dbReference type="PANTHER" id="PTHR36836">
    <property type="entry name" value="COLANIC ACID BIOSYNTHESIS PROTEIN WCAK"/>
    <property type="match status" value="1"/>
</dbReference>
<keyword evidence="3" id="KW-1185">Reference proteome</keyword>
<evidence type="ECO:0000313" key="3">
    <source>
        <dbReference type="Proteomes" id="UP000316343"/>
    </source>
</evidence>
<dbReference type="OrthoDB" id="1814359at2"/>
<dbReference type="EMBL" id="VHJK01000001">
    <property type="protein sequence ID" value="TRD11409.1"/>
    <property type="molecule type" value="Genomic_DNA"/>
</dbReference>
<sequence>MIARSPSPPAVRALLSPDAQAAPRKQKTMSAKPTKTVIFTYQQLSNIGCEIIIRGSIAFMRNAFPQFRLKFVLCSYHADRDRQLLSDIADVEIVPMVWWKRYVRGVLVKSGLEKRFWTPRFAEKHFDKADLLMSVGGDIYSMASGDLPNDWLGWERYATRKGIPSIMFGANMDKIEGLPASKQAELIEHLNRFRVILVRDAANLEYLAGFGVKDNVDFYPDPIFTLRPETEIARDQIRKIGVNLTPIVRREYGDPAFERMAKIIDLLVAEGYTVKLIPHVYDTDNSPALDDRIALDHLYSFISPSSRDKVEPHSGPMSLAEISPKIADVDLFIGARMHSCLNAMTLGKPTYFLSYSTKARTMVDWLQAGPMRDTPERIACGASDAIDSETVLSFIKQNQPSQDLPKHRPSFVNQEMRDEMVNQMQGLGIL</sequence>